<keyword evidence="3" id="KW-1185">Reference proteome</keyword>
<evidence type="ECO:0000313" key="2">
    <source>
        <dbReference type="EMBL" id="MCL1139347.1"/>
    </source>
</evidence>
<feature type="chain" id="PRO_5040881226" evidence="1">
    <location>
        <begin position="26"/>
        <end position="101"/>
    </location>
</feature>
<accession>A0A9X1ZE42</accession>
<evidence type="ECO:0000256" key="1">
    <source>
        <dbReference type="SAM" id="SignalP"/>
    </source>
</evidence>
<proteinExistence type="predicted"/>
<sequence length="101" mass="11154">MNYSTTKIAFSGRMALLAIILSAFAFVGQANAEEFTAKEKAAIAEHHQIIENQMAKTENELESTLQSEFDAQVKNSEQEFMQLACTAHGLDFDNSTGVCFE</sequence>
<protein>
    <submittedName>
        <fullName evidence="2">Uncharacterized protein</fullName>
    </submittedName>
</protein>
<dbReference type="EMBL" id="JAKILB010000007">
    <property type="protein sequence ID" value="MCL1139347.1"/>
    <property type="molecule type" value="Genomic_DNA"/>
</dbReference>
<dbReference type="AlphaFoldDB" id="A0A9X1ZE42"/>
<organism evidence="2 3">
    <name type="scientific">Shewanella pneumatophori</name>
    <dbReference type="NCBI Taxonomy" id="314092"/>
    <lineage>
        <taxon>Bacteria</taxon>
        <taxon>Pseudomonadati</taxon>
        <taxon>Pseudomonadota</taxon>
        <taxon>Gammaproteobacteria</taxon>
        <taxon>Alteromonadales</taxon>
        <taxon>Shewanellaceae</taxon>
        <taxon>Shewanella</taxon>
    </lineage>
</organism>
<comment type="caution">
    <text evidence="2">The sequence shown here is derived from an EMBL/GenBank/DDBJ whole genome shotgun (WGS) entry which is preliminary data.</text>
</comment>
<dbReference type="RefSeq" id="WP_248950507.1">
    <property type="nucleotide sequence ID" value="NZ_JAKILB010000007.1"/>
</dbReference>
<feature type="signal peptide" evidence="1">
    <location>
        <begin position="1"/>
        <end position="25"/>
    </location>
</feature>
<evidence type="ECO:0000313" key="3">
    <source>
        <dbReference type="Proteomes" id="UP001139293"/>
    </source>
</evidence>
<name>A0A9X1ZE42_9GAMM</name>
<reference evidence="2" key="1">
    <citation type="submission" date="2022-01" db="EMBL/GenBank/DDBJ databases">
        <title>Whole genome-based taxonomy of the Shewanellaceae.</title>
        <authorList>
            <person name="Martin-Rodriguez A.J."/>
        </authorList>
    </citation>
    <scope>NUCLEOTIDE SEQUENCE</scope>
    <source>
        <strain evidence="2">KCTC 23973</strain>
    </source>
</reference>
<gene>
    <name evidence="2" type="ORF">L2740_12425</name>
</gene>
<keyword evidence="1" id="KW-0732">Signal</keyword>
<dbReference type="Proteomes" id="UP001139293">
    <property type="component" value="Unassembled WGS sequence"/>
</dbReference>